<organism evidence="1 2">
    <name type="scientific">Mycobacteroides immunogenum</name>
    <dbReference type="NCBI Taxonomy" id="83262"/>
    <lineage>
        <taxon>Bacteria</taxon>
        <taxon>Bacillati</taxon>
        <taxon>Actinomycetota</taxon>
        <taxon>Actinomycetes</taxon>
        <taxon>Mycobacteriales</taxon>
        <taxon>Mycobacteriaceae</taxon>
        <taxon>Mycobacteroides</taxon>
    </lineage>
</organism>
<dbReference type="AlphaFoldDB" id="A0A179V9Z6"/>
<name>A0A179V9Z6_9MYCO</name>
<proteinExistence type="predicted"/>
<gene>
    <name evidence="1" type="ORF">AWB85_11825</name>
</gene>
<accession>A0A179V9Z6</accession>
<sequence length="127" mass="14503">MSLRVDVFIIRDDDDFVVLDVPEGVSDLAGFESWRRTIWGSDTVRSLGAEFLPQLKCESWVRIPPHKVWGFMEEIALLQNNLELIAMRQGDARKSFVQNVYEIGSRLNNFHAAAQRALSIRGGVIIW</sequence>
<dbReference type="EMBL" id="LQYE01000028">
    <property type="protein sequence ID" value="OAT67811.1"/>
    <property type="molecule type" value="Genomic_DNA"/>
</dbReference>
<evidence type="ECO:0000313" key="1">
    <source>
        <dbReference type="EMBL" id="OAT67811.1"/>
    </source>
</evidence>
<evidence type="ECO:0000313" key="2">
    <source>
        <dbReference type="Proteomes" id="UP000186919"/>
    </source>
</evidence>
<comment type="caution">
    <text evidence="1">The sequence shown here is derived from an EMBL/GenBank/DDBJ whole genome shotgun (WGS) entry which is preliminary data.</text>
</comment>
<dbReference type="Proteomes" id="UP000186919">
    <property type="component" value="Unassembled WGS sequence"/>
</dbReference>
<reference evidence="1 2" key="1">
    <citation type="submission" date="2016-01" db="EMBL/GenBank/DDBJ databases">
        <title>Mycobacterium immunogenum strain CD11_6 genome sequencing and assembly.</title>
        <authorList>
            <person name="Kaur G."/>
            <person name="Nair G.R."/>
            <person name="Mayilraj S."/>
        </authorList>
    </citation>
    <scope>NUCLEOTIDE SEQUENCE [LARGE SCALE GENOMIC DNA]</scope>
    <source>
        <strain evidence="1 2">CD11-6</strain>
    </source>
</reference>
<protein>
    <submittedName>
        <fullName evidence="1">Uncharacterized protein</fullName>
    </submittedName>
</protein>